<dbReference type="InterPro" id="IPR032675">
    <property type="entry name" value="LRR_dom_sf"/>
</dbReference>
<evidence type="ECO:0000313" key="3">
    <source>
        <dbReference type="Proteomes" id="UP000237000"/>
    </source>
</evidence>
<evidence type="ECO:0000313" key="2">
    <source>
        <dbReference type="EMBL" id="PON89499.1"/>
    </source>
</evidence>
<reference evidence="3" key="1">
    <citation type="submission" date="2016-06" db="EMBL/GenBank/DDBJ databases">
        <title>Parallel loss of symbiosis genes in relatives of nitrogen-fixing non-legume Parasponia.</title>
        <authorList>
            <person name="Van Velzen R."/>
            <person name="Holmer R."/>
            <person name="Bu F."/>
            <person name="Rutten L."/>
            <person name="Van Zeijl A."/>
            <person name="Liu W."/>
            <person name="Santuari L."/>
            <person name="Cao Q."/>
            <person name="Sharma T."/>
            <person name="Shen D."/>
            <person name="Roswanjaya Y."/>
            <person name="Wardhani T."/>
            <person name="Kalhor M.S."/>
            <person name="Jansen J."/>
            <person name="Van den Hoogen J."/>
            <person name="Gungor B."/>
            <person name="Hartog M."/>
            <person name="Hontelez J."/>
            <person name="Verver J."/>
            <person name="Yang W.-C."/>
            <person name="Schijlen E."/>
            <person name="Repin R."/>
            <person name="Schilthuizen M."/>
            <person name="Schranz E."/>
            <person name="Heidstra R."/>
            <person name="Miyata K."/>
            <person name="Fedorova E."/>
            <person name="Kohlen W."/>
            <person name="Bisseling T."/>
            <person name="Smit S."/>
            <person name="Geurts R."/>
        </authorList>
    </citation>
    <scope>NUCLEOTIDE SEQUENCE [LARGE SCALE GENOMIC DNA]</scope>
    <source>
        <strain evidence="3">cv. RG33-2</strain>
    </source>
</reference>
<dbReference type="Pfam" id="PF24758">
    <property type="entry name" value="LRR_At5g56370"/>
    <property type="match status" value="1"/>
</dbReference>
<organism evidence="2 3">
    <name type="scientific">Trema orientale</name>
    <name type="common">Charcoal tree</name>
    <name type="synonym">Celtis orientalis</name>
    <dbReference type="NCBI Taxonomy" id="63057"/>
    <lineage>
        <taxon>Eukaryota</taxon>
        <taxon>Viridiplantae</taxon>
        <taxon>Streptophyta</taxon>
        <taxon>Embryophyta</taxon>
        <taxon>Tracheophyta</taxon>
        <taxon>Spermatophyta</taxon>
        <taxon>Magnoliopsida</taxon>
        <taxon>eudicotyledons</taxon>
        <taxon>Gunneridae</taxon>
        <taxon>Pentapetalae</taxon>
        <taxon>rosids</taxon>
        <taxon>fabids</taxon>
        <taxon>Rosales</taxon>
        <taxon>Cannabaceae</taxon>
        <taxon>Trema</taxon>
    </lineage>
</organism>
<dbReference type="PANTHER" id="PTHR34145">
    <property type="entry name" value="OS02G0105600 PROTEIN"/>
    <property type="match status" value="1"/>
</dbReference>
<proteinExistence type="predicted"/>
<protein>
    <submittedName>
        <fullName evidence="2">F-box domain containing protein</fullName>
    </submittedName>
</protein>
<keyword evidence="3" id="KW-1185">Reference proteome</keyword>
<dbReference type="Proteomes" id="UP000237000">
    <property type="component" value="Unassembled WGS sequence"/>
</dbReference>
<dbReference type="InterPro" id="IPR053772">
    <property type="entry name" value="At1g61320/At1g61330-like"/>
</dbReference>
<dbReference type="InterPro" id="IPR001810">
    <property type="entry name" value="F-box_dom"/>
</dbReference>
<dbReference type="OrthoDB" id="1139140at2759"/>
<gene>
    <name evidence="2" type="ORF">TorRG33x02_146430</name>
</gene>
<dbReference type="InParanoid" id="A0A2P5EVC5"/>
<dbReference type="Gene3D" id="1.20.1280.50">
    <property type="match status" value="1"/>
</dbReference>
<dbReference type="STRING" id="63057.A0A2P5EVC5"/>
<evidence type="ECO:0000259" key="1">
    <source>
        <dbReference type="SMART" id="SM00256"/>
    </source>
</evidence>
<dbReference type="SMART" id="SM00256">
    <property type="entry name" value="FBOX"/>
    <property type="match status" value="1"/>
</dbReference>
<dbReference type="EMBL" id="JXTC01000093">
    <property type="protein sequence ID" value="PON89499.1"/>
    <property type="molecule type" value="Genomic_DNA"/>
</dbReference>
<dbReference type="AlphaFoldDB" id="A0A2P5EVC5"/>
<dbReference type="Pfam" id="PF00646">
    <property type="entry name" value="F-box"/>
    <property type="match status" value="1"/>
</dbReference>
<dbReference type="Gene3D" id="3.80.10.10">
    <property type="entry name" value="Ribonuclease Inhibitor"/>
    <property type="match status" value="1"/>
</dbReference>
<feature type="domain" description="F-box" evidence="1">
    <location>
        <begin position="15"/>
        <end position="54"/>
    </location>
</feature>
<dbReference type="SUPFAM" id="SSF81383">
    <property type="entry name" value="F-box domain"/>
    <property type="match status" value="1"/>
</dbReference>
<dbReference type="InterPro" id="IPR036047">
    <property type="entry name" value="F-box-like_dom_sf"/>
</dbReference>
<dbReference type="InterPro" id="IPR055411">
    <property type="entry name" value="LRR_FXL15/At3g58940/PEG3-like"/>
</dbReference>
<sequence>MEIDHQDFMDQISDLPDHILHHIISFLSRRCAARTCILSKHWNYIWNSYPILEFPQYSIYPWRCYSSPEIRRGKFRDFIKIVDSSIKRFTPFKLRVERFYLEAGLDHDDDSMLPTMVDRWIEFAMKNGVREIGLLFDTRVTESRFYVLPETTFVTSSSSYVKYCATFHSLRKLTLARVHMSEKMMKDITRNCPEIHSLILLRCVGLKNLEISKVEKLEVVEVTPSGGIRELERVDIDAPKLRRFTFSTGFESDLPCSISLSPSHNLKVLALSECEIADDFFQMRNNLITFPLLEMLRISRCQMLRRIRMSAPRLRWFSLFACENIELIEMDAPTLSDFRLYVYRLPVLLLKNVPCRLKISYVFHSTIPADASWFLELRTFVGTLTQSTTLELKFYEDVEVSFDLQELQGAAIPPPLGVEHLILDLGLPIRTISKDQLATLIDGLLWSCHPKTISYDSCSCSKMQIMELLLEKLFNKENPECCNTFHIKCWCHYLKSAQILDSGGTKYEKLKDLEHFLDELLSPTKGFGSLHEKLLMFELEWDFGWW</sequence>
<dbReference type="PANTHER" id="PTHR34145:SF28">
    <property type="entry name" value="F-BOX DOMAIN-CONTAINING PROTEIN"/>
    <property type="match status" value="1"/>
</dbReference>
<name>A0A2P5EVC5_TREOI</name>
<accession>A0A2P5EVC5</accession>
<dbReference type="SUPFAM" id="SSF52047">
    <property type="entry name" value="RNI-like"/>
    <property type="match status" value="1"/>
</dbReference>
<comment type="caution">
    <text evidence="2">The sequence shown here is derived from an EMBL/GenBank/DDBJ whole genome shotgun (WGS) entry which is preliminary data.</text>
</comment>